<comment type="similarity">
    <text evidence="1">Belongs to the MlaA family.</text>
</comment>
<comment type="caution">
    <text evidence="4">The sequence shown here is derived from an EMBL/GenBank/DDBJ whole genome shotgun (WGS) entry which is preliminary data.</text>
</comment>
<proteinExistence type="inferred from homology"/>
<dbReference type="GO" id="GO:0120010">
    <property type="term" value="P:intermembrane phospholipid transfer"/>
    <property type="evidence" value="ECO:0007669"/>
    <property type="project" value="TreeGrafter"/>
</dbReference>
<dbReference type="Pfam" id="PF04333">
    <property type="entry name" value="MlaA"/>
    <property type="match status" value="1"/>
</dbReference>
<keyword evidence="2 3" id="KW-0732">Signal</keyword>
<dbReference type="PANTHER" id="PTHR30035">
    <property type="entry name" value="LIPOPROTEIN VACJ-RELATED"/>
    <property type="match status" value="1"/>
</dbReference>
<keyword evidence="4" id="KW-0449">Lipoprotein</keyword>
<dbReference type="eggNOG" id="COG2853">
    <property type="taxonomic scope" value="Bacteria"/>
</dbReference>
<dbReference type="GO" id="GO:0016020">
    <property type="term" value="C:membrane"/>
    <property type="evidence" value="ECO:0007669"/>
    <property type="project" value="InterPro"/>
</dbReference>
<reference evidence="4 5" key="1">
    <citation type="journal article" date="2012" name="J. Bacteriol.">
        <title>Genome Sequence of Idiomarina xiamenensis Type Strain 10-D-4.</title>
        <authorList>
            <person name="Lai Q."/>
            <person name="Wang L."/>
            <person name="Wang W."/>
            <person name="Shao Z."/>
        </authorList>
    </citation>
    <scope>NUCLEOTIDE SEQUENCE [LARGE SCALE GENOMIC DNA]</scope>
    <source>
        <strain evidence="4 5">10-D-4</strain>
    </source>
</reference>
<dbReference type="PATRIC" id="fig|740709.3.peg.2289"/>
<evidence type="ECO:0000256" key="1">
    <source>
        <dbReference type="ARBA" id="ARBA00010634"/>
    </source>
</evidence>
<evidence type="ECO:0000313" key="4">
    <source>
        <dbReference type="EMBL" id="EKE80802.1"/>
    </source>
</evidence>
<evidence type="ECO:0000313" key="5">
    <source>
        <dbReference type="Proteomes" id="UP000014115"/>
    </source>
</evidence>
<evidence type="ECO:0000256" key="2">
    <source>
        <dbReference type="ARBA" id="ARBA00022729"/>
    </source>
</evidence>
<dbReference type="STRING" id="740709.A10D4_11329"/>
<evidence type="ECO:0000256" key="3">
    <source>
        <dbReference type="SAM" id="SignalP"/>
    </source>
</evidence>
<dbReference type="AlphaFoldDB" id="K2K291"/>
<dbReference type="InterPro" id="IPR007428">
    <property type="entry name" value="MlaA"/>
</dbReference>
<dbReference type="PROSITE" id="PS51257">
    <property type="entry name" value="PROKAR_LIPOPROTEIN"/>
    <property type="match status" value="1"/>
</dbReference>
<name>K2K291_9GAMM</name>
<feature type="signal peptide" evidence="3">
    <location>
        <begin position="1"/>
        <end position="19"/>
    </location>
</feature>
<protein>
    <submittedName>
        <fullName evidence="4">Surface lipoprotein</fullName>
    </submittedName>
</protein>
<dbReference type="OrthoDB" id="9785326at2"/>
<organism evidence="4 5">
    <name type="scientific">Idiomarina xiamenensis 10-D-4</name>
    <dbReference type="NCBI Taxonomy" id="740709"/>
    <lineage>
        <taxon>Bacteria</taxon>
        <taxon>Pseudomonadati</taxon>
        <taxon>Pseudomonadota</taxon>
        <taxon>Gammaproteobacteria</taxon>
        <taxon>Alteromonadales</taxon>
        <taxon>Idiomarinaceae</taxon>
        <taxon>Idiomarina</taxon>
    </lineage>
</organism>
<keyword evidence="5" id="KW-1185">Reference proteome</keyword>
<feature type="chain" id="PRO_5003859478" evidence="3">
    <location>
        <begin position="20"/>
        <end position="252"/>
    </location>
</feature>
<dbReference type="Proteomes" id="UP000014115">
    <property type="component" value="Unassembled WGS sequence"/>
</dbReference>
<sequence>MKSLIVALTALLLAGCSSTPDPDQDPRDPFEHFNREMWDFNQELDRNIISPAADVYDEIPEGVRRALYNMTENLDEPSSFVNNTLQAKFADAGVSLSRFVINSTVGLLGLFDVASHVGLNKRQEGFGEVLATWGVTDGPYLMLPVLGPTVVIDRGGDVVDGMYFPYPLLTWPMDIARWTIKGLETRIQLRQQERVLNNSLDPYAFVREAYFQNWRDRVYDGNPPVEMEDDEFEDFEDFDRFDDIDLESQTQP</sequence>
<accession>K2K291</accession>
<dbReference type="RefSeq" id="WP_008489627.1">
    <property type="nucleotide sequence ID" value="NZ_AMRG01000016.1"/>
</dbReference>
<dbReference type="PANTHER" id="PTHR30035:SF3">
    <property type="entry name" value="INTERMEMBRANE PHOSPHOLIPID TRANSPORT SYSTEM LIPOPROTEIN MLAA"/>
    <property type="match status" value="1"/>
</dbReference>
<dbReference type="EMBL" id="AMRG01000016">
    <property type="protein sequence ID" value="EKE80802.1"/>
    <property type="molecule type" value="Genomic_DNA"/>
</dbReference>
<dbReference type="PRINTS" id="PR01805">
    <property type="entry name" value="VACJLIPOPROT"/>
</dbReference>
<gene>
    <name evidence="4" type="ORF">A10D4_11329</name>
</gene>